<accession>A0AAW8JBS6</accession>
<dbReference type="PANTHER" id="PTHR37951">
    <property type="entry name" value="CYTOPLASMIC PROTEIN-RELATED"/>
    <property type="match status" value="1"/>
</dbReference>
<name>A0AAW8JBS6_9GAMM</name>
<comment type="caution">
    <text evidence="2">The sequence shown here is derived from an EMBL/GenBank/DDBJ whole genome shotgun (WGS) entry which is preliminary data.</text>
</comment>
<dbReference type="NCBIfam" id="TIGR03363">
    <property type="entry name" value="VI_chp_8"/>
    <property type="match status" value="1"/>
</dbReference>
<dbReference type="PANTHER" id="PTHR37951:SF1">
    <property type="entry name" value="TYPE VI SECRETION SYSTEM COMPONENT TSSA1"/>
    <property type="match status" value="1"/>
</dbReference>
<sequence length="364" mass="42739">MPFNLNTYLSPISEHLPCGDDLSLSHVFHKINKARIHDDILLEQGEWIIEPRQADWEFVAKTIAELFIQNTKDIRLLSWLIEAWSHLYGFMGVAQGIELSHRVLEQYWKEIHPIIDDDLDQRIGLLHGLIHQLPTLIKQIPLTSHTIHAYTIFDYERLLYLQNKNSNTVPEQVSSQELTIELLEQELQQVPNQVLLENYQHFQNILKHWNKIKHVIHHLLDIDSPSFLAIDSLFEDIHQHLKRLYKVEQLLLSQTAKNSSNTSEKIDEINQSNTPELLPSSLFFQPEAQTHIENRQQAIQLLQEIAVYFTKNEPHSPVSYMLNKTIKWSQLPLHEWLTQVIKHEHSLESIHDMLGIQLSEINHW</sequence>
<proteinExistence type="predicted"/>
<evidence type="ECO:0000259" key="1">
    <source>
        <dbReference type="Pfam" id="PF06812"/>
    </source>
</evidence>
<protein>
    <submittedName>
        <fullName evidence="2">Type VI secretion system protein TssA</fullName>
    </submittedName>
</protein>
<dbReference type="AlphaFoldDB" id="A0AAW8JBS6"/>
<dbReference type="Pfam" id="PF06812">
    <property type="entry name" value="ImpA_N"/>
    <property type="match status" value="1"/>
</dbReference>
<dbReference type="Proteomes" id="UP001243844">
    <property type="component" value="Unassembled WGS sequence"/>
</dbReference>
<dbReference type="RefSeq" id="WP_308974550.1">
    <property type="nucleotide sequence ID" value="NZ_JAVIDL010000030.1"/>
</dbReference>
<dbReference type="EMBL" id="JAVIDL010000030">
    <property type="protein sequence ID" value="MDQ8936674.1"/>
    <property type="molecule type" value="Genomic_DNA"/>
</dbReference>
<evidence type="ECO:0000313" key="2">
    <source>
        <dbReference type="EMBL" id="MDQ8936674.1"/>
    </source>
</evidence>
<feature type="domain" description="ImpA N-terminal" evidence="1">
    <location>
        <begin position="9"/>
        <end position="129"/>
    </location>
</feature>
<gene>
    <name evidence="2" type="primary">tssA</name>
    <name evidence="2" type="ORF">RFH47_13195</name>
</gene>
<dbReference type="InterPro" id="IPR017740">
    <property type="entry name" value="TssA-like"/>
</dbReference>
<organism evidence="2 3">
    <name type="scientific">Acinetobacter rudis</name>
    <dbReference type="NCBI Taxonomy" id="632955"/>
    <lineage>
        <taxon>Bacteria</taxon>
        <taxon>Pseudomonadati</taxon>
        <taxon>Pseudomonadota</taxon>
        <taxon>Gammaproteobacteria</taxon>
        <taxon>Moraxellales</taxon>
        <taxon>Moraxellaceae</taxon>
        <taxon>Acinetobacter</taxon>
    </lineage>
</organism>
<reference evidence="2" key="1">
    <citation type="submission" date="2023-08" db="EMBL/GenBank/DDBJ databases">
        <title>Emergence of clinically-relevant ST2 carbapenem-resistant Acinetobacter baumannii strains in hospital sewages in Zhejiang, East of China.</title>
        <authorList>
            <person name="Kaichao C."/>
            <person name="Zhang R."/>
        </authorList>
    </citation>
    <scope>NUCLEOTIDE SEQUENCE</scope>
    <source>
        <strain evidence="2">M-RB-37</strain>
    </source>
</reference>
<evidence type="ECO:0000313" key="3">
    <source>
        <dbReference type="Proteomes" id="UP001243844"/>
    </source>
</evidence>
<dbReference type="InterPro" id="IPR010657">
    <property type="entry name" value="ImpA_N"/>
</dbReference>